<organism evidence="5 6">
    <name type="scientific">Stephania yunnanensis</name>
    <dbReference type="NCBI Taxonomy" id="152371"/>
    <lineage>
        <taxon>Eukaryota</taxon>
        <taxon>Viridiplantae</taxon>
        <taxon>Streptophyta</taxon>
        <taxon>Embryophyta</taxon>
        <taxon>Tracheophyta</taxon>
        <taxon>Spermatophyta</taxon>
        <taxon>Magnoliopsida</taxon>
        <taxon>Ranunculales</taxon>
        <taxon>Menispermaceae</taxon>
        <taxon>Menispermoideae</taxon>
        <taxon>Cissampelideae</taxon>
        <taxon>Stephania</taxon>
    </lineage>
</organism>
<gene>
    <name evidence="5" type="ORF">Syun_025601</name>
</gene>
<dbReference type="Gene3D" id="3.40.47.10">
    <property type="match status" value="1"/>
</dbReference>
<dbReference type="PANTHER" id="PTHR11712:SF332">
    <property type="entry name" value="3-OXOACYL-[ACYL-CARRIER-PROTEIN] SYNTHASE II, CHLOROPLASTIC"/>
    <property type="match status" value="1"/>
</dbReference>
<dbReference type="InterPro" id="IPR000794">
    <property type="entry name" value="Beta-ketoacyl_synthase"/>
</dbReference>
<dbReference type="SUPFAM" id="SSF53901">
    <property type="entry name" value="Thiolase-like"/>
    <property type="match status" value="1"/>
</dbReference>
<accession>A0AAP0ERZ0</accession>
<evidence type="ECO:0000256" key="2">
    <source>
        <dbReference type="ARBA" id="ARBA00022679"/>
    </source>
</evidence>
<feature type="coiled-coil region" evidence="3">
    <location>
        <begin position="103"/>
        <end position="130"/>
    </location>
</feature>
<dbReference type="InterPro" id="IPR016039">
    <property type="entry name" value="Thiolase-like"/>
</dbReference>
<keyword evidence="6" id="KW-1185">Reference proteome</keyword>
<reference evidence="5 6" key="1">
    <citation type="submission" date="2024-01" db="EMBL/GenBank/DDBJ databases">
        <title>Genome assemblies of Stephania.</title>
        <authorList>
            <person name="Yang L."/>
        </authorList>
    </citation>
    <scope>NUCLEOTIDE SEQUENCE [LARGE SCALE GENOMIC DNA]</scope>
    <source>
        <strain evidence="5">YNDBR</strain>
        <tissue evidence="5">Leaf</tissue>
    </source>
</reference>
<keyword evidence="2" id="KW-0808">Transferase</keyword>
<dbReference type="InterPro" id="IPR014031">
    <property type="entry name" value="Ketoacyl_synth_C"/>
</dbReference>
<sequence length="260" mass="29679">MVPSLIIYFHFETVAKERPENGNDWIPSITKVETFFRVGAIVNQKLFRRFATTTAVREGHLDILEILLKARASQPVCEEALLEASRLGSWGYECEQMDRTSILGDTIDYMKELLERIKNLQEEMDVNSDELNLMEIFKELKTNEIMIRNTPKVEDWIHVYYLLLFGKGSHRVASINVFKVYGTGVVLCIEKALARSSVSREDVNYINTHATSTQAGDIKEYKALIRCFAKGLECAGVSEKRKAGHKGFRIDVHALKPDFN</sequence>
<feature type="domain" description="Beta-ketoacyl synthase C-terminal" evidence="4">
    <location>
        <begin position="179"/>
        <end position="245"/>
    </location>
</feature>
<dbReference type="GO" id="GO:0006633">
    <property type="term" value="P:fatty acid biosynthetic process"/>
    <property type="evidence" value="ECO:0007669"/>
    <property type="project" value="TreeGrafter"/>
</dbReference>
<proteinExistence type="predicted"/>
<keyword evidence="3" id="KW-0175">Coiled coil</keyword>
<dbReference type="AlphaFoldDB" id="A0AAP0ERZ0"/>
<dbReference type="GO" id="GO:0005739">
    <property type="term" value="C:mitochondrion"/>
    <property type="evidence" value="ECO:0007669"/>
    <property type="project" value="TreeGrafter"/>
</dbReference>
<dbReference type="GO" id="GO:0004315">
    <property type="term" value="F:3-oxoacyl-[acyl-carrier-protein] synthase activity"/>
    <property type="evidence" value="ECO:0007669"/>
    <property type="project" value="UniProtKB-EC"/>
</dbReference>
<dbReference type="Pfam" id="PF02801">
    <property type="entry name" value="Ketoacyl-synt_C"/>
    <property type="match status" value="1"/>
</dbReference>
<protein>
    <recommendedName>
        <fullName evidence="1">beta-ketoacyl-[acyl-carrier-protein] synthase I</fullName>
        <ecNumber evidence="1">2.3.1.41</ecNumber>
    </recommendedName>
</protein>
<evidence type="ECO:0000259" key="4">
    <source>
        <dbReference type="Pfam" id="PF02801"/>
    </source>
</evidence>
<dbReference type="Proteomes" id="UP001420932">
    <property type="component" value="Unassembled WGS sequence"/>
</dbReference>
<name>A0AAP0ERZ0_9MAGN</name>
<dbReference type="EC" id="2.3.1.41" evidence="1"/>
<dbReference type="EMBL" id="JBBNAF010000011">
    <property type="protein sequence ID" value="KAK9098556.1"/>
    <property type="molecule type" value="Genomic_DNA"/>
</dbReference>
<evidence type="ECO:0000256" key="3">
    <source>
        <dbReference type="SAM" id="Coils"/>
    </source>
</evidence>
<evidence type="ECO:0000313" key="5">
    <source>
        <dbReference type="EMBL" id="KAK9098556.1"/>
    </source>
</evidence>
<evidence type="ECO:0000313" key="6">
    <source>
        <dbReference type="Proteomes" id="UP001420932"/>
    </source>
</evidence>
<dbReference type="PANTHER" id="PTHR11712">
    <property type="entry name" value="POLYKETIDE SYNTHASE-RELATED"/>
    <property type="match status" value="1"/>
</dbReference>
<comment type="caution">
    <text evidence="5">The sequence shown here is derived from an EMBL/GenBank/DDBJ whole genome shotgun (WGS) entry which is preliminary data.</text>
</comment>
<evidence type="ECO:0000256" key="1">
    <source>
        <dbReference type="ARBA" id="ARBA00013191"/>
    </source>
</evidence>